<dbReference type="InterPro" id="IPR007404">
    <property type="entry name" value="YdjM-like"/>
</dbReference>
<dbReference type="EMBL" id="FZNQ01000002">
    <property type="protein sequence ID" value="SNR32161.1"/>
    <property type="molecule type" value="Genomic_DNA"/>
</dbReference>
<feature type="transmembrane region" description="Helical" evidence="1">
    <location>
        <begin position="87"/>
        <end position="107"/>
    </location>
</feature>
<keyword evidence="1" id="KW-0812">Transmembrane</keyword>
<reference evidence="2 3" key="1">
    <citation type="submission" date="2017-06" db="EMBL/GenBank/DDBJ databases">
        <authorList>
            <person name="Kim H.J."/>
            <person name="Triplett B.A."/>
        </authorList>
    </citation>
    <scope>NUCLEOTIDE SEQUENCE [LARGE SCALE GENOMIC DNA]</scope>
    <source>
        <strain evidence="2 3">DSM 8800</strain>
    </source>
</reference>
<dbReference type="AlphaFoldDB" id="A0A238VD81"/>
<evidence type="ECO:0000256" key="1">
    <source>
        <dbReference type="SAM" id="Phobius"/>
    </source>
</evidence>
<keyword evidence="2" id="KW-0378">Hydrolase</keyword>
<evidence type="ECO:0000313" key="3">
    <source>
        <dbReference type="Proteomes" id="UP000198397"/>
    </source>
</evidence>
<evidence type="ECO:0000313" key="2">
    <source>
        <dbReference type="EMBL" id="SNR32161.1"/>
    </source>
</evidence>
<dbReference type="Proteomes" id="UP000198397">
    <property type="component" value="Unassembled WGS sequence"/>
</dbReference>
<keyword evidence="1" id="KW-1133">Transmembrane helix</keyword>
<dbReference type="Pfam" id="PF04307">
    <property type="entry name" value="YdjM"/>
    <property type="match status" value="1"/>
</dbReference>
<protein>
    <submittedName>
        <fullName evidence="2">LexA-binding, inner membrane-associated putative hydrolase</fullName>
    </submittedName>
</protein>
<keyword evidence="3" id="KW-1185">Reference proteome</keyword>
<feature type="transmembrane region" description="Helical" evidence="1">
    <location>
        <begin position="136"/>
        <end position="159"/>
    </location>
</feature>
<dbReference type="RefSeq" id="WP_089383720.1">
    <property type="nucleotide sequence ID" value="NZ_FZNQ01000002.1"/>
</dbReference>
<feature type="transmembrane region" description="Helical" evidence="1">
    <location>
        <begin position="60"/>
        <end position="80"/>
    </location>
</feature>
<dbReference type="OrthoDB" id="200338at2157"/>
<accession>A0A238VD81</accession>
<proteinExistence type="predicted"/>
<gene>
    <name evidence="2" type="ORF">SAMN06264855_102275</name>
</gene>
<organism evidence="2 3">
    <name type="scientific">Halorubrum vacuolatum</name>
    <name type="common">Natronobacterium vacuolatum</name>
    <dbReference type="NCBI Taxonomy" id="63740"/>
    <lineage>
        <taxon>Archaea</taxon>
        <taxon>Methanobacteriati</taxon>
        <taxon>Methanobacteriota</taxon>
        <taxon>Stenosarchaea group</taxon>
        <taxon>Halobacteria</taxon>
        <taxon>Halobacteriales</taxon>
        <taxon>Haloferacaceae</taxon>
        <taxon>Halorubrum</taxon>
    </lineage>
</organism>
<dbReference type="GO" id="GO:0016787">
    <property type="term" value="F:hydrolase activity"/>
    <property type="evidence" value="ECO:0007669"/>
    <property type="project" value="UniProtKB-KW"/>
</dbReference>
<sequence length="171" mass="17991">MNPVVHPVVGYLCYAAYARVRHGRPPDGAPAAVAIVAAAIPDLIDQPLWLLGVTPVGRTIAHSLFGAAVAVAVAVAVARLRGRPELGVAFAVGYLSHLAADVPWHVLAGDYDELGFLLWPVTHMPPYSGVKVLGEIGGVAVTTLWLEIVIFVVGVAVWVRDGKPGLGLVRR</sequence>
<keyword evidence="1" id="KW-0472">Membrane</keyword>
<name>A0A238VD81_HALVU</name>